<comment type="caution">
    <text evidence="2">The sequence shown here is derived from an EMBL/GenBank/DDBJ whole genome shotgun (WGS) entry which is preliminary data.</text>
</comment>
<dbReference type="EMBL" id="VSRR010003014">
    <property type="protein sequence ID" value="MPC34254.1"/>
    <property type="molecule type" value="Genomic_DNA"/>
</dbReference>
<sequence length="100" mass="11082">MNPRDSDVGELIGRFIGKVDIPANLPGSGCRDWTFSPWGDNAEDRSFSRQVIKIENSDIPPLDTSQSSRPVSRPTFPIRAPATPRCTRLAKGFPKHTAFE</sequence>
<accession>A0A5B7EPD5</accession>
<feature type="region of interest" description="Disordered" evidence="1">
    <location>
        <begin position="57"/>
        <end position="84"/>
    </location>
</feature>
<keyword evidence="3" id="KW-1185">Reference proteome</keyword>
<evidence type="ECO:0000313" key="2">
    <source>
        <dbReference type="EMBL" id="MPC34254.1"/>
    </source>
</evidence>
<evidence type="ECO:0000313" key="3">
    <source>
        <dbReference type="Proteomes" id="UP000324222"/>
    </source>
</evidence>
<organism evidence="2 3">
    <name type="scientific">Portunus trituberculatus</name>
    <name type="common">Swimming crab</name>
    <name type="synonym">Neptunus trituberculatus</name>
    <dbReference type="NCBI Taxonomy" id="210409"/>
    <lineage>
        <taxon>Eukaryota</taxon>
        <taxon>Metazoa</taxon>
        <taxon>Ecdysozoa</taxon>
        <taxon>Arthropoda</taxon>
        <taxon>Crustacea</taxon>
        <taxon>Multicrustacea</taxon>
        <taxon>Malacostraca</taxon>
        <taxon>Eumalacostraca</taxon>
        <taxon>Eucarida</taxon>
        <taxon>Decapoda</taxon>
        <taxon>Pleocyemata</taxon>
        <taxon>Brachyura</taxon>
        <taxon>Eubrachyura</taxon>
        <taxon>Portunoidea</taxon>
        <taxon>Portunidae</taxon>
        <taxon>Portuninae</taxon>
        <taxon>Portunus</taxon>
    </lineage>
</organism>
<dbReference type="Proteomes" id="UP000324222">
    <property type="component" value="Unassembled WGS sequence"/>
</dbReference>
<gene>
    <name evidence="2" type="ORF">E2C01_027638</name>
</gene>
<dbReference type="AlphaFoldDB" id="A0A5B7EPD5"/>
<evidence type="ECO:0000256" key="1">
    <source>
        <dbReference type="SAM" id="MobiDB-lite"/>
    </source>
</evidence>
<protein>
    <submittedName>
        <fullName evidence="2">Uncharacterized protein</fullName>
    </submittedName>
</protein>
<reference evidence="2 3" key="1">
    <citation type="submission" date="2019-05" db="EMBL/GenBank/DDBJ databases">
        <title>Another draft genome of Portunus trituberculatus and its Hox gene families provides insights of decapod evolution.</title>
        <authorList>
            <person name="Jeong J.-H."/>
            <person name="Song I."/>
            <person name="Kim S."/>
            <person name="Choi T."/>
            <person name="Kim D."/>
            <person name="Ryu S."/>
            <person name="Kim W."/>
        </authorList>
    </citation>
    <scope>NUCLEOTIDE SEQUENCE [LARGE SCALE GENOMIC DNA]</scope>
    <source>
        <tissue evidence="2">Muscle</tissue>
    </source>
</reference>
<proteinExistence type="predicted"/>
<name>A0A5B7EPD5_PORTR</name>